<dbReference type="RefSeq" id="WP_290138167.1">
    <property type="nucleotide sequence ID" value="NZ_CP101620.1"/>
</dbReference>
<accession>A0ABY5HYD8</accession>
<dbReference type="Pfam" id="PF00535">
    <property type="entry name" value="Glycos_transf_2"/>
    <property type="match status" value="1"/>
</dbReference>
<evidence type="ECO:0000259" key="1">
    <source>
        <dbReference type="Pfam" id="PF00535"/>
    </source>
</evidence>
<evidence type="ECO:0000313" key="3">
    <source>
        <dbReference type="Proteomes" id="UP001060112"/>
    </source>
</evidence>
<dbReference type="PANTHER" id="PTHR22916">
    <property type="entry name" value="GLYCOSYLTRANSFERASE"/>
    <property type="match status" value="1"/>
</dbReference>
<keyword evidence="3" id="KW-1185">Reference proteome</keyword>
<dbReference type="CDD" id="cd00761">
    <property type="entry name" value="Glyco_tranf_GTA_type"/>
    <property type="match status" value="1"/>
</dbReference>
<feature type="domain" description="Glycosyltransferase 2-like" evidence="1">
    <location>
        <begin position="6"/>
        <end position="162"/>
    </location>
</feature>
<evidence type="ECO:0000313" key="2">
    <source>
        <dbReference type="EMBL" id="UTY38089.1"/>
    </source>
</evidence>
<dbReference type="EMBL" id="CP101620">
    <property type="protein sequence ID" value="UTY38089.1"/>
    <property type="molecule type" value="Genomic_DNA"/>
</dbReference>
<sequence length="177" mass="20445">MNLKYSIIVPVYNTEQYIKKCIDSLVNQTYKNIEIIIIDDGSTDRSKLIYSSYSDTRIKLFYKENSGLSDTRNFGLSKASGNYILFLDSDDYYDIDAIDRLNYVISNNNELPEIISISLKKVLPNEEIFDTLTHTNQSHINIKGIDFLKNEMLNGTMHMAAVMKVYSRTFLIEKNIL</sequence>
<reference evidence="2" key="1">
    <citation type="submission" date="2022-07" db="EMBL/GenBank/DDBJ databases">
        <title>Faecal culturing of patients with breast cancer.</title>
        <authorList>
            <person name="Teng N.M.Y."/>
            <person name="Kiu R."/>
            <person name="Evans R."/>
            <person name="Baker D.J."/>
            <person name="Zenner C."/>
            <person name="Robinson S.D."/>
            <person name="Hall L.J."/>
        </authorList>
    </citation>
    <scope>NUCLEOTIDE SEQUENCE</scope>
    <source>
        <strain evidence="2">LH1062</strain>
    </source>
</reference>
<gene>
    <name evidence="2" type="ORF">NMU03_10325</name>
</gene>
<dbReference type="Proteomes" id="UP001060112">
    <property type="component" value="Chromosome"/>
</dbReference>
<dbReference type="InterPro" id="IPR001173">
    <property type="entry name" value="Glyco_trans_2-like"/>
</dbReference>
<proteinExistence type="predicted"/>
<dbReference type="PANTHER" id="PTHR22916:SF3">
    <property type="entry name" value="UDP-GLCNAC:BETAGAL BETA-1,3-N-ACETYLGLUCOSAMINYLTRANSFERASE-LIKE PROTEIN 1"/>
    <property type="match status" value="1"/>
</dbReference>
<name>A0ABY5HYD8_9FIRM</name>
<dbReference type="SUPFAM" id="SSF53448">
    <property type="entry name" value="Nucleotide-diphospho-sugar transferases"/>
    <property type="match status" value="1"/>
</dbReference>
<dbReference type="Gene3D" id="3.90.550.10">
    <property type="entry name" value="Spore Coat Polysaccharide Biosynthesis Protein SpsA, Chain A"/>
    <property type="match status" value="1"/>
</dbReference>
<dbReference type="InterPro" id="IPR029044">
    <property type="entry name" value="Nucleotide-diphossugar_trans"/>
</dbReference>
<protein>
    <submittedName>
        <fullName evidence="2">Glycosyltransferase family 2 protein</fullName>
    </submittedName>
</protein>
<organism evidence="2 3">
    <name type="scientific">Allocoprobacillus halotolerans</name>
    <dbReference type="NCBI Taxonomy" id="2944914"/>
    <lineage>
        <taxon>Bacteria</taxon>
        <taxon>Bacillati</taxon>
        <taxon>Bacillota</taxon>
        <taxon>Erysipelotrichia</taxon>
        <taxon>Erysipelotrichales</taxon>
        <taxon>Erysipelotrichaceae</taxon>
        <taxon>Allocoprobacillus</taxon>
    </lineage>
</organism>